<evidence type="ECO:0000313" key="3">
    <source>
        <dbReference type="Proteomes" id="UP001605036"/>
    </source>
</evidence>
<gene>
    <name evidence="2" type="ORF">R1flu_003054</name>
</gene>
<dbReference type="AlphaFoldDB" id="A0ABD1YBN0"/>
<dbReference type="EMBL" id="JBHFFA010000006">
    <property type="protein sequence ID" value="KAL2622849.1"/>
    <property type="molecule type" value="Genomic_DNA"/>
</dbReference>
<evidence type="ECO:0000256" key="1">
    <source>
        <dbReference type="SAM" id="Phobius"/>
    </source>
</evidence>
<organism evidence="2 3">
    <name type="scientific">Riccia fluitans</name>
    <dbReference type="NCBI Taxonomy" id="41844"/>
    <lineage>
        <taxon>Eukaryota</taxon>
        <taxon>Viridiplantae</taxon>
        <taxon>Streptophyta</taxon>
        <taxon>Embryophyta</taxon>
        <taxon>Marchantiophyta</taxon>
        <taxon>Marchantiopsida</taxon>
        <taxon>Marchantiidae</taxon>
        <taxon>Marchantiales</taxon>
        <taxon>Ricciaceae</taxon>
        <taxon>Riccia</taxon>
    </lineage>
</organism>
<accession>A0ABD1YBN0</accession>
<reference evidence="2 3" key="1">
    <citation type="submission" date="2024-09" db="EMBL/GenBank/DDBJ databases">
        <title>Chromosome-scale assembly of Riccia fluitans.</title>
        <authorList>
            <person name="Paukszto L."/>
            <person name="Sawicki J."/>
            <person name="Karawczyk K."/>
            <person name="Piernik-Szablinska J."/>
            <person name="Szczecinska M."/>
            <person name="Mazdziarz M."/>
        </authorList>
    </citation>
    <scope>NUCLEOTIDE SEQUENCE [LARGE SCALE GENOMIC DNA]</scope>
    <source>
        <strain evidence="2">Rf_01</strain>
        <tissue evidence="2">Aerial parts of the thallus</tissue>
    </source>
</reference>
<evidence type="ECO:0000313" key="2">
    <source>
        <dbReference type="EMBL" id="KAL2622849.1"/>
    </source>
</evidence>
<feature type="transmembrane region" description="Helical" evidence="1">
    <location>
        <begin position="77"/>
        <end position="100"/>
    </location>
</feature>
<keyword evidence="1" id="KW-0472">Membrane</keyword>
<name>A0ABD1YBN0_9MARC</name>
<keyword evidence="3" id="KW-1185">Reference proteome</keyword>
<proteinExistence type="predicted"/>
<sequence length="211" mass="22761">MEDQAQLGGGGGKEFVSPLALDQSAWTLVLQSVHSGHGAGGTHTNTQTSPQGEFFEVSRLACTQDGLALRWLRRFEFWAFVVLIALAGRVLLLGCFSISARVFEHFACEHSSLVSLFPSGSCRLCLSPGSAEFLLALEFRLGWPRGSFLVLPTCWFHTWEGVGSVRQRAFLPADLPVASHAFATSASAPNGVHLLMSTSEGSGPTFDHYFG</sequence>
<keyword evidence="1" id="KW-1133">Transmembrane helix</keyword>
<keyword evidence="1" id="KW-0812">Transmembrane</keyword>
<comment type="caution">
    <text evidence="2">The sequence shown here is derived from an EMBL/GenBank/DDBJ whole genome shotgun (WGS) entry which is preliminary data.</text>
</comment>
<protein>
    <submittedName>
        <fullName evidence="2">Uncharacterized protein</fullName>
    </submittedName>
</protein>
<dbReference type="Proteomes" id="UP001605036">
    <property type="component" value="Unassembled WGS sequence"/>
</dbReference>